<accession>A0A2K4MII2</accession>
<evidence type="ECO:0000313" key="2">
    <source>
        <dbReference type="EMBL" id="POA96880.1"/>
    </source>
</evidence>
<reference evidence="2 3" key="1">
    <citation type="submission" date="2018-01" db="EMBL/GenBank/DDBJ databases">
        <title>Genomic Sequence of Chromobacterium MWU13-2610 from wild cranberry bogs within the Cape Cod National Seashore.</title>
        <authorList>
            <person name="O'Hara-Hanley K."/>
            <person name="Soby S."/>
            <person name="Harrison A."/>
        </authorList>
    </citation>
    <scope>NUCLEOTIDE SEQUENCE [LARGE SCALE GENOMIC DNA]</scope>
    <source>
        <strain evidence="2 3">MWU13-2610</strain>
    </source>
</reference>
<dbReference type="Pfam" id="PF08722">
    <property type="entry name" value="Tn7_TnsA-like_N"/>
    <property type="match status" value="1"/>
</dbReference>
<sequence>MPAISLKRQLLNRSPGGLVHQRSREVIHSTGGIMRGKFPSRKTGRLVHYEGLLERDAIYLFETSPLVESFAEQPERIYFPDGNKLRRYTPDFVLDLHDGRRVLVEIKPARSLQQPDVRHKLDCVAAELGRTGQTFLVLSEADLRQQPRLDNLKWIYQHASMRVVSFMQSRTAMESLAGGFPMTLDAASHALTMHGVEPFGLLLDGWLQCDLSEPVNFDTPVTLSMESDHEWFRIAPKYGF</sequence>
<dbReference type="GO" id="GO:0003676">
    <property type="term" value="F:nucleic acid binding"/>
    <property type="evidence" value="ECO:0007669"/>
    <property type="project" value="InterPro"/>
</dbReference>
<dbReference type="InterPro" id="IPR014833">
    <property type="entry name" value="TnsA_N"/>
</dbReference>
<gene>
    <name evidence="2" type="ORF">C2134_20260</name>
</gene>
<keyword evidence="3" id="KW-1185">Reference proteome</keyword>
<organism evidence="2 3">
    <name type="scientific">Chromobacterium sinusclupearum</name>
    <dbReference type="NCBI Taxonomy" id="2077146"/>
    <lineage>
        <taxon>Bacteria</taxon>
        <taxon>Pseudomonadati</taxon>
        <taxon>Pseudomonadota</taxon>
        <taxon>Betaproteobacteria</taxon>
        <taxon>Neisseriales</taxon>
        <taxon>Chromobacteriaceae</taxon>
        <taxon>Chromobacterium</taxon>
    </lineage>
</organism>
<name>A0A2K4MII2_9NEIS</name>
<evidence type="ECO:0000313" key="3">
    <source>
        <dbReference type="Proteomes" id="UP000236416"/>
    </source>
</evidence>
<protein>
    <submittedName>
        <fullName evidence="2">Transposase</fullName>
    </submittedName>
</protein>
<feature type="domain" description="TnsA endonuclease N-terminal" evidence="1">
    <location>
        <begin position="65"/>
        <end position="122"/>
    </location>
</feature>
<dbReference type="AlphaFoldDB" id="A0A2K4MII2"/>
<proteinExistence type="predicted"/>
<dbReference type="Proteomes" id="UP000236416">
    <property type="component" value="Unassembled WGS sequence"/>
</dbReference>
<evidence type="ECO:0000259" key="1">
    <source>
        <dbReference type="Pfam" id="PF08722"/>
    </source>
</evidence>
<dbReference type="EMBL" id="PPTF01000098">
    <property type="protein sequence ID" value="POA96880.1"/>
    <property type="molecule type" value="Genomic_DNA"/>
</dbReference>
<dbReference type="Gene3D" id="3.40.1350.10">
    <property type="match status" value="1"/>
</dbReference>
<dbReference type="InterPro" id="IPR011856">
    <property type="entry name" value="tRNA_endonuc-like_dom_sf"/>
</dbReference>
<dbReference type="RefSeq" id="WP_103321866.1">
    <property type="nucleotide sequence ID" value="NZ_PPTF01000098.1"/>
</dbReference>
<comment type="caution">
    <text evidence="2">The sequence shown here is derived from an EMBL/GenBank/DDBJ whole genome shotgun (WGS) entry which is preliminary data.</text>
</comment>